<dbReference type="InterPro" id="IPR013762">
    <property type="entry name" value="Integrase-like_cat_sf"/>
</dbReference>
<proteinExistence type="predicted"/>
<comment type="caution">
    <text evidence="4">The sequence shown here is derived from an EMBL/GenBank/DDBJ whole genome shotgun (WGS) entry which is preliminary data.</text>
</comment>
<dbReference type="PROSITE" id="PS51898">
    <property type="entry name" value="TYR_RECOMBINASE"/>
    <property type="match status" value="1"/>
</dbReference>
<dbReference type="AlphaFoldDB" id="A0A934J1I6"/>
<sequence length="88" mass="10061">MLRDHTMFHLMIYTGGRKWEILALRWSDVDLKNKTISFNKTLFHEDGESVALTSKTVSSWRSISLDETNGHPAQETPQRGSQRAASEL</sequence>
<dbReference type="GO" id="GO:0006310">
    <property type="term" value="P:DNA recombination"/>
    <property type="evidence" value="ECO:0007669"/>
    <property type="project" value="UniProtKB-KW"/>
</dbReference>
<feature type="domain" description="Tyr recombinase" evidence="3">
    <location>
        <begin position="1"/>
        <end position="88"/>
    </location>
</feature>
<dbReference type="Proteomes" id="UP000640274">
    <property type="component" value="Unassembled WGS sequence"/>
</dbReference>
<accession>A0A934J1I6</accession>
<evidence type="ECO:0000313" key="5">
    <source>
        <dbReference type="Proteomes" id="UP000640274"/>
    </source>
</evidence>
<evidence type="ECO:0000313" key="4">
    <source>
        <dbReference type="EMBL" id="MBJ6361065.1"/>
    </source>
</evidence>
<dbReference type="Gene3D" id="1.10.443.10">
    <property type="entry name" value="Intergrase catalytic core"/>
    <property type="match status" value="1"/>
</dbReference>
<organism evidence="4 5">
    <name type="scientific">Paenibacillus roseus</name>
    <dbReference type="NCBI Taxonomy" id="2798579"/>
    <lineage>
        <taxon>Bacteria</taxon>
        <taxon>Bacillati</taxon>
        <taxon>Bacillota</taxon>
        <taxon>Bacilli</taxon>
        <taxon>Bacillales</taxon>
        <taxon>Paenibacillaceae</taxon>
        <taxon>Paenibacillus</taxon>
    </lineage>
</organism>
<dbReference type="EMBL" id="JAELUP010000016">
    <property type="protein sequence ID" value="MBJ6361065.1"/>
    <property type="molecule type" value="Genomic_DNA"/>
</dbReference>
<feature type="compositionally biased region" description="Polar residues" evidence="2">
    <location>
        <begin position="75"/>
        <end position="88"/>
    </location>
</feature>
<keyword evidence="1" id="KW-0233">DNA recombination</keyword>
<reference evidence="4" key="1">
    <citation type="submission" date="2020-12" db="EMBL/GenBank/DDBJ databases">
        <authorList>
            <person name="Huq M.A."/>
        </authorList>
    </citation>
    <scope>NUCLEOTIDE SEQUENCE</scope>
    <source>
        <strain evidence="4">MAHUQ-46</strain>
    </source>
</reference>
<dbReference type="GO" id="GO:0015074">
    <property type="term" value="P:DNA integration"/>
    <property type="evidence" value="ECO:0007669"/>
    <property type="project" value="InterPro"/>
</dbReference>
<dbReference type="InterPro" id="IPR002104">
    <property type="entry name" value="Integrase_catalytic"/>
</dbReference>
<evidence type="ECO:0000256" key="1">
    <source>
        <dbReference type="ARBA" id="ARBA00023172"/>
    </source>
</evidence>
<evidence type="ECO:0000259" key="3">
    <source>
        <dbReference type="PROSITE" id="PS51898"/>
    </source>
</evidence>
<evidence type="ECO:0000256" key="2">
    <source>
        <dbReference type="SAM" id="MobiDB-lite"/>
    </source>
</evidence>
<name>A0A934J1I6_9BACL</name>
<gene>
    <name evidence="4" type="ORF">JFN88_06995</name>
</gene>
<dbReference type="RefSeq" id="WP_199018605.1">
    <property type="nucleotide sequence ID" value="NZ_JAELUP010000016.1"/>
</dbReference>
<dbReference type="InterPro" id="IPR011010">
    <property type="entry name" value="DNA_brk_join_enz"/>
</dbReference>
<feature type="region of interest" description="Disordered" evidence="2">
    <location>
        <begin position="64"/>
        <end position="88"/>
    </location>
</feature>
<dbReference type="Pfam" id="PF00589">
    <property type="entry name" value="Phage_integrase"/>
    <property type="match status" value="1"/>
</dbReference>
<dbReference type="GO" id="GO:0003677">
    <property type="term" value="F:DNA binding"/>
    <property type="evidence" value="ECO:0007669"/>
    <property type="project" value="InterPro"/>
</dbReference>
<keyword evidence="5" id="KW-1185">Reference proteome</keyword>
<dbReference type="SUPFAM" id="SSF56349">
    <property type="entry name" value="DNA breaking-rejoining enzymes"/>
    <property type="match status" value="1"/>
</dbReference>
<protein>
    <submittedName>
        <fullName evidence="4">Tyrosine-type recombinase/integrase</fullName>
    </submittedName>
</protein>